<keyword evidence="1" id="KW-1133">Transmembrane helix</keyword>
<accession>A0ABQ9MU55</accession>
<evidence type="ECO:0000313" key="2">
    <source>
        <dbReference type="EMBL" id="KAJ9183829.1"/>
    </source>
</evidence>
<evidence type="ECO:0008006" key="4">
    <source>
        <dbReference type="Google" id="ProtNLM"/>
    </source>
</evidence>
<organism evidence="2 3">
    <name type="scientific">Hevea brasiliensis</name>
    <name type="common">Para rubber tree</name>
    <name type="synonym">Siphonia brasiliensis</name>
    <dbReference type="NCBI Taxonomy" id="3981"/>
    <lineage>
        <taxon>Eukaryota</taxon>
        <taxon>Viridiplantae</taxon>
        <taxon>Streptophyta</taxon>
        <taxon>Embryophyta</taxon>
        <taxon>Tracheophyta</taxon>
        <taxon>Spermatophyta</taxon>
        <taxon>Magnoliopsida</taxon>
        <taxon>eudicotyledons</taxon>
        <taxon>Gunneridae</taxon>
        <taxon>Pentapetalae</taxon>
        <taxon>rosids</taxon>
        <taxon>fabids</taxon>
        <taxon>Malpighiales</taxon>
        <taxon>Euphorbiaceae</taxon>
        <taxon>Crotonoideae</taxon>
        <taxon>Micrandreae</taxon>
        <taxon>Hevea</taxon>
    </lineage>
</organism>
<name>A0ABQ9MU55_HEVBR</name>
<proteinExistence type="predicted"/>
<protein>
    <recommendedName>
        <fullName evidence="4">Transmembrane protein</fullName>
    </recommendedName>
</protein>
<feature type="transmembrane region" description="Helical" evidence="1">
    <location>
        <begin position="14"/>
        <end position="34"/>
    </location>
</feature>
<evidence type="ECO:0000313" key="3">
    <source>
        <dbReference type="Proteomes" id="UP001174677"/>
    </source>
</evidence>
<keyword evidence="3" id="KW-1185">Reference proteome</keyword>
<keyword evidence="1" id="KW-0812">Transmembrane</keyword>
<dbReference type="Proteomes" id="UP001174677">
    <property type="component" value="Chromosome 4"/>
</dbReference>
<feature type="transmembrane region" description="Helical" evidence="1">
    <location>
        <begin position="41"/>
        <end position="66"/>
    </location>
</feature>
<keyword evidence="1" id="KW-0472">Membrane</keyword>
<evidence type="ECO:0000256" key="1">
    <source>
        <dbReference type="SAM" id="Phobius"/>
    </source>
</evidence>
<dbReference type="EMBL" id="JARPOI010000004">
    <property type="protein sequence ID" value="KAJ9183829.1"/>
    <property type="molecule type" value="Genomic_DNA"/>
</dbReference>
<gene>
    <name evidence="2" type="ORF">P3X46_007636</name>
</gene>
<feature type="transmembrane region" description="Helical" evidence="1">
    <location>
        <begin position="90"/>
        <end position="116"/>
    </location>
</feature>
<reference evidence="2" key="1">
    <citation type="journal article" date="2023" name="Plant Biotechnol. J.">
        <title>Chromosome-level wild Hevea brasiliensis genome provides new tools for genomic-assisted breeding and valuable loci to elevate rubber yield.</title>
        <authorList>
            <person name="Cheng H."/>
            <person name="Song X."/>
            <person name="Hu Y."/>
            <person name="Wu T."/>
            <person name="Yang Q."/>
            <person name="An Z."/>
            <person name="Feng S."/>
            <person name="Deng Z."/>
            <person name="Wu W."/>
            <person name="Zeng X."/>
            <person name="Tu M."/>
            <person name="Wang X."/>
            <person name="Huang H."/>
        </authorList>
    </citation>
    <scope>NUCLEOTIDE SEQUENCE</scope>
    <source>
        <strain evidence="2">MT/VB/25A 57/8</strain>
    </source>
</reference>
<sequence length="127" mass="14838">MAAWLLLYFLRDDLLVVLGIVAHDEIVMIILLMAKNVTDKIIVAFFLGWWLFWFTGHLKILMISYLCKMKKGLDLHRLADHKLEIMGTHWLLKMLCLLHSSSATLIGLELLLKLLLKFFLNILVKKY</sequence>
<comment type="caution">
    <text evidence="2">The sequence shown here is derived from an EMBL/GenBank/DDBJ whole genome shotgun (WGS) entry which is preliminary data.</text>
</comment>